<name>A0A2S6NI94_RHOGL</name>
<dbReference type="RefSeq" id="WP_104518932.1">
    <property type="nucleotide sequence ID" value="NZ_NHRY01000114.1"/>
</dbReference>
<reference evidence="1 2" key="1">
    <citation type="journal article" date="2018" name="Arch. Microbiol.">
        <title>New insights into the metabolic potential of the phototrophic purple bacterium Rhodopila globiformis DSM 161(T) from its draft genome sequence and evidence for a vanadium-dependent nitrogenase.</title>
        <authorList>
            <person name="Imhoff J.F."/>
            <person name="Rahn T."/>
            <person name="Kunzel S."/>
            <person name="Neulinger S.C."/>
        </authorList>
    </citation>
    <scope>NUCLEOTIDE SEQUENCE [LARGE SCALE GENOMIC DNA]</scope>
    <source>
        <strain evidence="1 2">DSM 161</strain>
    </source>
</reference>
<dbReference type="AlphaFoldDB" id="A0A2S6NI94"/>
<evidence type="ECO:0000313" key="2">
    <source>
        <dbReference type="Proteomes" id="UP000239724"/>
    </source>
</evidence>
<organism evidence="1 2">
    <name type="scientific">Rhodopila globiformis</name>
    <name type="common">Rhodopseudomonas globiformis</name>
    <dbReference type="NCBI Taxonomy" id="1071"/>
    <lineage>
        <taxon>Bacteria</taxon>
        <taxon>Pseudomonadati</taxon>
        <taxon>Pseudomonadota</taxon>
        <taxon>Alphaproteobacteria</taxon>
        <taxon>Acetobacterales</taxon>
        <taxon>Acetobacteraceae</taxon>
        <taxon>Rhodopila</taxon>
    </lineage>
</organism>
<comment type="caution">
    <text evidence="1">The sequence shown here is derived from an EMBL/GenBank/DDBJ whole genome shotgun (WGS) entry which is preliminary data.</text>
</comment>
<proteinExistence type="predicted"/>
<protein>
    <submittedName>
        <fullName evidence="1">DUF4043 domain-containing protein</fullName>
    </submittedName>
</protein>
<dbReference type="OrthoDB" id="7279930at2"/>
<accession>A0A2S6NI94</accession>
<keyword evidence="2" id="KW-1185">Reference proteome</keyword>
<sequence length="440" mass="46402">MGIQNFPASLQPIIQQGFLEREFSQALRSRLGYRACADRITVAAGIGETLTKTRAGLKPTVTTPLAPAANTNFDNGLTPTSWGVEQFTITINHYAATTDLNVVAERVAIASVFLQNAYVNGEQAARSLDELGRNALFAAYMGGNSRVRTTLASAGPTVTVDDVRGFQVVFVNGVQQSVSASNPMTVTIGSNAYTLVATTVDTTNVSTAPNGISGTLTLSSNVSVLDGTAGNTVTAANASSIVRPSQRTNTSLLTASDTLTMSCLLDAVAKLRLNAVPEIDGAYNCYLDPVSARQLFADPDFKQLFQGATSANQVFRKGMTNDFLGLRFVPTTEAFVQSHPTLASLMVRRPVICGQGALIEGDFAGIAAADVAPADSIVSVVDGIAMVTREAIDRLQQIIAQSWYWIGGFCAPSDTTTNSTTIPTATNAAYKRAVIVEHIG</sequence>
<dbReference type="EMBL" id="NHRY01000114">
    <property type="protein sequence ID" value="PPQ34325.1"/>
    <property type="molecule type" value="Genomic_DNA"/>
</dbReference>
<evidence type="ECO:0000313" key="1">
    <source>
        <dbReference type="EMBL" id="PPQ34325.1"/>
    </source>
</evidence>
<dbReference type="Proteomes" id="UP000239724">
    <property type="component" value="Unassembled WGS sequence"/>
</dbReference>
<gene>
    <name evidence="1" type="ORF">CCS01_11160</name>
</gene>